<feature type="compositionally biased region" description="Low complexity" evidence="1">
    <location>
        <begin position="129"/>
        <end position="141"/>
    </location>
</feature>
<evidence type="ECO:0000313" key="4">
    <source>
        <dbReference type="Proteomes" id="UP000064967"/>
    </source>
</evidence>
<feature type="compositionally biased region" description="Pro residues" evidence="1">
    <location>
        <begin position="223"/>
        <end position="233"/>
    </location>
</feature>
<feature type="compositionally biased region" description="Low complexity" evidence="1">
    <location>
        <begin position="191"/>
        <end position="208"/>
    </location>
</feature>
<dbReference type="STRING" id="1391654.AKJ09_10526"/>
<dbReference type="Gene3D" id="2.60.200.20">
    <property type="match status" value="1"/>
</dbReference>
<accession>A0A0K1QDR5</accession>
<reference evidence="3 4" key="1">
    <citation type="submission" date="2015-08" db="EMBL/GenBank/DDBJ databases">
        <authorList>
            <person name="Babu N.S."/>
            <person name="Beckwith C.J."/>
            <person name="Beseler K.G."/>
            <person name="Brison A."/>
            <person name="Carone J.V."/>
            <person name="Caskin T.P."/>
            <person name="Diamond M."/>
            <person name="Durham M.E."/>
            <person name="Foxe J.M."/>
            <person name="Go M."/>
            <person name="Henderson B.A."/>
            <person name="Jones I.B."/>
            <person name="McGettigan J.A."/>
            <person name="Micheletti S.J."/>
            <person name="Nasrallah M.E."/>
            <person name="Ortiz D."/>
            <person name="Piller C.R."/>
            <person name="Privatt S.R."/>
            <person name="Schneider S.L."/>
            <person name="Sharp S."/>
            <person name="Smith T.C."/>
            <person name="Stanton J.D."/>
            <person name="Ullery H.E."/>
            <person name="Wilson R.J."/>
            <person name="Serrano M.G."/>
            <person name="Buck G."/>
            <person name="Lee V."/>
            <person name="Wang Y."/>
            <person name="Carvalho R."/>
            <person name="Voegtly L."/>
            <person name="Shi R."/>
            <person name="Duckworth R."/>
            <person name="Johnson A."/>
            <person name="Loviza R."/>
            <person name="Walstead R."/>
            <person name="Shah Z."/>
            <person name="Kiflezghi M."/>
            <person name="Wade K."/>
            <person name="Ball S.L."/>
            <person name="Bradley K.W."/>
            <person name="Asai D.J."/>
            <person name="Bowman C.A."/>
            <person name="Russell D.A."/>
            <person name="Pope W.H."/>
            <person name="Jacobs-Sera D."/>
            <person name="Hendrix R.W."/>
            <person name="Hatfull G.F."/>
        </authorList>
    </citation>
    <scope>NUCLEOTIDE SEQUENCE [LARGE SCALE GENOMIC DNA]</scope>
    <source>
        <strain evidence="3 4">DSM 27648</strain>
    </source>
</reference>
<dbReference type="EMBL" id="CP012333">
    <property type="protein sequence ID" value="AKV03863.1"/>
    <property type="molecule type" value="Genomic_DNA"/>
</dbReference>
<feature type="domain" description="FHA" evidence="2">
    <location>
        <begin position="262"/>
        <end position="316"/>
    </location>
</feature>
<name>A0A0K1QDR5_9BACT</name>
<dbReference type="PROSITE" id="PS50006">
    <property type="entry name" value="FHA_DOMAIN"/>
    <property type="match status" value="1"/>
</dbReference>
<dbReference type="Proteomes" id="UP000064967">
    <property type="component" value="Chromosome"/>
</dbReference>
<dbReference type="RefSeq" id="WP_146654563.1">
    <property type="nucleotide sequence ID" value="NZ_CP012333.1"/>
</dbReference>
<dbReference type="PANTHER" id="PTHR23308">
    <property type="entry name" value="NUCLEAR INHIBITOR OF PROTEIN PHOSPHATASE-1"/>
    <property type="match status" value="1"/>
</dbReference>
<dbReference type="InterPro" id="IPR050923">
    <property type="entry name" value="Cell_Proc_Reg/RNA_Proc"/>
</dbReference>
<dbReference type="AlphaFoldDB" id="A0A0K1QDR5"/>
<sequence>MNPCPQCGATPQPTDKFCNICGTPTAQPGFGAPGGFAPPPAQGGFGAPPPNAYGAPAPGQGAPLRCQMGHDIAPGQSYCPHGHPIALDAMPFANDQYGGGYGQPQGGFPPPQPQYGQQPGFGAPPPQPGFGAPAGMPGYAPDPVQQGYGQPYPDPNAQYGGYGQPQGGFPPPQQPFGAPPQQPFGAPPPAQGYAPQPGFGPPDQQGFGAPPPPAPQAAGYGAPPTPAAAPPLNLPPNALRGFLVAYQANTQGDFWPLQGGRKTVGRANSGEQVDIPLSDATISSRHAALVVDATAGTITVEDTGSTNGTFVNEEHIGFNGKRDLRDGDKVRFGGFTTIVKIVTRV</sequence>
<protein>
    <recommendedName>
        <fullName evidence="2">FHA domain-containing protein</fullName>
    </recommendedName>
</protein>
<proteinExistence type="predicted"/>
<dbReference type="KEGG" id="llu:AKJ09_10526"/>
<keyword evidence="4" id="KW-1185">Reference proteome</keyword>
<evidence type="ECO:0000256" key="1">
    <source>
        <dbReference type="SAM" id="MobiDB-lite"/>
    </source>
</evidence>
<dbReference type="InterPro" id="IPR000253">
    <property type="entry name" value="FHA_dom"/>
</dbReference>
<dbReference type="PATRIC" id="fig|1391654.3.peg.10668"/>
<evidence type="ECO:0000259" key="2">
    <source>
        <dbReference type="PROSITE" id="PS50006"/>
    </source>
</evidence>
<gene>
    <name evidence="3" type="ORF">AKJ09_10526</name>
</gene>
<dbReference type="CDD" id="cd00060">
    <property type="entry name" value="FHA"/>
    <property type="match status" value="1"/>
</dbReference>
<dbReference type="SUPFAM" id="SSF49879">
    <property type="entry name" value="SMAD/FHA domain"/>
    <property type="match status" value="1"/>
</dbReference>
<organism evidence="3 4">
    <name type="scientific">Labilithrix luteola</name>
    <dbReference type="NCBI Taxonomy" id="1391654"/>
    <lineage>
        <taxon>Bacteria</taxon>
        <taxon>Pseudomonadati</taxon>
        <taxon>Myxococcota</taxon>
        <taxon>Polyangia</taxon>
        <taxon>Polyangiales</taxon>
        <taxon>Labilitrichaceae</taxon>
        <taxon>Labilithrix</taxon>
    </lineage>
</organism>
<dbReference type="InterPro" id="IPR008984">
    <property type="entry name" value="SMAD_FHA_dom_sf"/>
</dbReference>
<dbReference type="OrthoDB" id="151099at2"/>
<dbReference type="Pfam" id="PF00498">
    <property type="entry name" value="FHA"/>
    <property type="match status" value="1"/>
</dbReference>
<evidence type="ECO:0000313" key="3">
    <source>
        <dbReference type="EMBL" id="AKV03863.1"/>
    </source>
</evidence>
<feature type="region of interest" description="Disordered" evidence="1">
    <location>
        <begin position="96"/>
        <end position="233"/>
    </location>
</feature>
<dbReference type="SMART" id="SM00240">
    <property type="entry name" value="FHA"/>
    <property type="match status" value="1"/>
</dbReference>
<feature type="compositionally biased region" description="Pro residues" evidence="1">
    <location>
        <begin position="168"/>
        <end position="190"/>
    </location>
</feature>